<dbReference type="SUPFAM" id="SSF69279">
    <property type="entry name" value="Phage tail proteins"/>
    <property type="match status" value="2"/>
</dbReference>
<dbReference type="InterPro" id="IPR028244">
    <property type="entry name" value="T6SS_Rhs_Vgr_dom"/>
</dbReference>
<dbReference type="Gene3D" id="3.55.50.10">
    <property type="entry name" value="Baseplate protein-like domains"/>
    <property type="match status" value="1"/>
</dbReference>
<dbReference type="Pfam" id="PF04717">
    <property type="entry name" value="Phage_base_V"/>
    <property type="match status" value="1"/>
</dbReference>
<dbReference type="NCBIfam" id="TIGR03361">
    <property type="entry name" value="VI_Rhs_Vgr"/>
    <property type="match status" value="1"/>
</dbReference>
<dbReference type="NCBIfam" id="TIGR01646">
    <property type="entry name" value="vgr_GE"/>
    <property type="match status" value="1"/>
</dbReference>
<dbReference type="Pfam" id="PF13296">
    <property type="entry name" value="T6SS_Vgr"/>
    <property type="match status" value="1"/>
</dbReference>
<dbReference type="Gene3D" id="2.30.110.50">
    <property type="match status" value="1"/>
</dbReference>
<dbReference type="RefSeq" id="WP_394387783.1">
    <property type="nucleotide sequence ID" value="NZ_JBIGIB010000010.1"/>
</dbReference>
<name>A0ABW7H5N3_9BURK</name>
<feature type="domain" description="Gp5/Type VI secretion system Vgr protein OB-fold" evidence="3">
    <location>
        <begin position="485"/>
        <end position="533"/>
    </location>
</feature>
<gene>
    <name evidence="5" type="ORF">ACG01O_22125</name>
</gene>
<evidence type="ECO:0000256" key="1">
    <source>
        <dbReference type="ARBA" id="ARBA00005558"/>
    </source>
</evidence>
<comment type="caution">
    <text evidence="5">The sequence shown here is derived from an EMBL/GenBank/DDBJ whole genome shotgun (WGS) entry which is preliminary data.</text>
</comment>
<evidence type="ECO:0000259" key="3">
    <source>
        <dbReference type="Pfam" id="PF04717"/>
    </source>
</evidence>
<dbReference type="Gene3D" id="4.10.220.110">
    <property type="match status" value="1"/>
</dbReference>
<accession>A0ABW7H5N3</accession>
<comment type="similarity">
    <text evidence="1">Belongs to the VgrG protein family.</text>
</comment>
<protein>
    <submittedName>
        <fullName evidence="5">Type VI secretion system Vgr family protein</fullName>
    </submittedName>
</protein>
<feature type="non-terminal residue" evidence="5">
    <location>
        <position position="598"/>
    </location>
</feature>
<feature type="region of interest" description="Disordered" evidence="2">
    <location>
        <begin position="463"/>
        <end position="485"/>
    </location>
</feature>
<dbReference type="Pfam" id="PF05954">
    <property type="entry name" value="Phage_GPD"/>
    <property type="match status" value="1"/>
</dbReference>
<keyword evidence="6" id="KW-1185">Reference proteome</keyword>
<evidence type="ECO:0000259" key="4">
    <source>
        <dbReference type="Pfam" id="PF13296"/>
    </source>
</evidence>
<dbReference type="InterPro" id="IPR017847">
    <property type="entry name" value="T6SS_RhsGE_Vgr_subset"/>
</dbReference>
<dbReference type="Gene3D" id="2.40.50.230">
    <property type="entry name" value="Gp5 N-terminal domain"/>
    <property type="match status" value="1"/>
</dbReference>
<evidence type="ECO:0000256" key="2">
    <source>
        <dbReference type="SAM" id="MobiDB-lite"/>
    </source>
</evidence>
<evidence type="ECO:0000313" key="6">
    <source>
        <dbReference type="Proteomes" id="UP001606303"/>
    </source>
</evidence>
<evidence type="ECO:0000313" key="5">
    <source>
        <dbReference type="EMBL" id="MFG6469331.1"/>
    </source>
</evidence>
<organism evidence="5 6">
    <name type="scientific">Pelomonas baiyunensis</name>
    <dbReference type="NCBI Taxonomy" id="3299026"/>
    <lineage>
        <taxon>Bacteria</taxon>
        <taxon>Pseudomonadati</taxon>
        <taxon>Pseudomonadota</taxon>
        <taxon>Betaproteobacteria</taxon>
        <taxon>Burkholderiales</taxon>
        <taxon>Sphaerotilaceae</taxon>
        <taxon>Roseateles</taxon>
    </lineage>
</organism>
<dbReference type="EMBL" id="JBIGIB010000010">
    <property type="protein sequence ID" value="MFG6469331.1"/>
    <property type="molecule type" value="Genomic_DNA"/>
</dbReference>
<dbReference type="Proteomes" id="UP001606303">
    <property type="component" value="Unassembled WGS sequence"/>
</dbReference>
<dbReference type="InterPro" id="IPR037026">
    <property type="entry name" value="Vgr_OB-fold_dom_sf"/>
</dbReference>
<dbReference type="SUPFAM" id="SSF69255">
    <property type="entry name" value="gp5 N-terminal domain-like"/>
    <property type="match status" value="1"/>
</dbReference>
<feature type="domain" description="Putative type VI secretion system Rhs element associated Vgr" evidence="4">
    <location>
        <begin position="563"/>
        <end position="597"/>
    </location>
</feature>
<sequence>MPAPLLDAALDAATSRLASLVAPLQSRLDFTALLHDHGRMLQVRTALPALALIPERLHGFERVNASGLIGFGVTLDALSTSAHFELKTLIGEQITVRWLLATGGYRAVHGYVVQADQLGGDGGLARYRLQLAPFTALMNLQRDACIFQDQDARQIIEARLGTLTQARWRWDATSALPARSRCTQYQETHAAFIERLLREEGLSWHFEQDDSDTPLDDAPQQARHTLVIRDAEAARSPRASLGRVRFTAQHPTATLRDPGHKDTVTAFAAAAQLGPNAVTVGAWDYKRLQGLGAQSQAQGAAARPPLEHYAGHGAYRYASADLAQTRADQALAALQLSQSRWLGEGGLRVMAAGQDFELADHFRAGQAMSGDPDRYTVLSVEHRAANNLGSELARLHADTELEHGSYHNAFSAVPATLALTPRWAPRPAAQAQVARVVGLDDAVVHTDRDARVKVQFAWQRGERPNPGGLMLDEPPPASSGAPGDHRAGTWVRVATPLAGPNWGQVFTPRVGSEVLVDFLDGDIDRPIVVGQLYTDRNRPIWSAGVDSGANHPGHLSGWKSQSHDDKDHNHWVMDDSPGQLRTRLASSHACAELHLGEL</sequence>
<reference evidence="5 6" key="1">
    <citation type="submission" date="2024-08" db="EMBL/GenBank/DDBJ databases">
        <authorList>
            <person name="Lu H."/>
        </authorList>
    </citation>
    <scope>NUCLEOTIDE SEQUENCE [LARGE SCALE GENOMIC DNA]</scope>
    <source>
        <strain evidence="5 6">BYS87W</strain>
    </source>
</reference>
<proteinExistence type="inferred from homology"/>
<dbReference type="InterPro" id="IPR006531">
    <property type="entry name" value="Gp5/Vgr_OB"/>
</dbReference>
<dbReference type="InterPro" id="IPR006533">
    <property type="entry name" value="T6SS_Vgr_RhsGE"/>
</dbReference>